<dbReference type="SUPFAM" id="SSF52833">
    <property type="entry name" value="Thioredoxin-like"/>
    <property type="match status" value="1"/>
</dbReference>
<dbReference type="RefSeq" id="WP_305110070.1">
    <property type="nucleotide sequence ID" value="NZ_JAUTIX010000001.1"/>
</dbReference>
<evidence type="ECO:0000256" key="1">
    <source>
        <dbReference type="SAM" id="SignalP"/>
    </source>
</evidence>
<dbReference type="Pfam" id="PF13462">
    <property type="entry name" value="Thioredoxin_4"/>
    <property type="match status" value="1"/>
</dbReference>
<reference evidence="3" key="1">
    <citation type="submission" date="2023-08" db="EMBL/GenBank/DDBJ databases">
        <title>The draft genome of Tsukamurella strandjordii strain 050030.</title>
        <authorList>
            <person name="Zhao F."/>
            <person name="Feng Y."/>
            <person name="Zong Z."/>
        </authorList>
    </citation>
    <scope>NUCLEOTIDE SEQUENCE</scope>
    <source>
        <strain evidence="3">050030</strain>
    </source>
</reference>
<feature type="signal peptide" evidence="1">
    <location>
        <begin position="1"/>
        <end position="22"/>
    </location>
</feature>
<dbReference type="Gene3D" id="3.40.30.10">
    <property type="entry name" value="Glutaredoxin"/>
    <property type="match status" value="1"/>
</dbReference>
<evidence type="ECO:0000313" key="3">
    <source>
        <dbReference type="EMBL" id="MDP0396589.1"/>
    </source>
</evidence>
<accession>A0AA90NLC1</accession>
<feature type="chain" id="PRO_5041667756" evidence="1">
    <location>
        <begin position="23"/>
        <end position="209"/>
    </location>
</feature>
<sequence>MTVVALLALSGCSRSITGTAVAAPSTPGQSVSDGAVKVGSGGREITMYVDFLCPACANLEKRDGAAITSAVTAGTLTVAYRPMAFLDRQSASGTYSSRAIKAFAATAKDSSPVITQRFVTALFAAQPREGGPGDLTDPQIAEVAAKAGVPAATVAKIRDGKTGVDAAAIAAANLNSLQGIGGTGTPTVVNKGTIVDLTDTGWLQKVLAG</sequence>
<keyword evidence="4" id="KW-1185">Reference proteome</keyword>
<keyword evidence="1" id="KW-0732">Signal</keyword>
<evidence type="ECO:0000259" key="2">
    <source>
        <dbReference type="Pfam" id="PF13462"/>
    </source>
</evidence>
<feature type="domain" description="Thioredoxin-like fold" evidence="2">
    <location>
        <begin position="44"/>
        <end position="196"/>
    </location>
</feature>
<comment type="caution">
    <text evidence="3">The sequence shown here is derived from an EMBL/GenBank/DDBJ whole genome shotgun (WGS) entry which is preliminary data.</text>
</comment>
<organism evidence="3 4">
    <name type="scientific">Tsukamurella strandjordii</name>
    <dbReference type="NCBI Taxonomy" id="147577"/>
    <lineage>
        <taxon>Bacteria</taxon>
        <taxon>Bacillati</taxon>
        <taxon>Actinomycetota</taxon>
        <taxon>Actinomycetes</taxon>
        <taxon>Mycobacteriales</taxon>
        <taxon>Tsukamurellaceae</taxon>
        <taxon>Tsukamurella</taxon>
    </lineage>
</organism>
<dbReference type="InterPro" id="IPR036249">
    <property type="entry name" value="Thioredoxin-like_sf"/>
</dbReference>
<evidence type="ECO:0000313" key="4">
    <source>
        <dbReference type="Proteomes" id="UP001178281"/>
    </source>
</evidence>
<dbReference type="AlphaFoldDB" id="A0AA90NLC1"/>
<dbReference type="InterPro" id="IPR012336">
    <property type="entry name" value="Thioredoxin-like_fold"/>
</dbReference>
<protein>
    <submittedName>
        <fullName evidence="3">Thioredoxin domain-containing protein</fullName>
    </submittedName>
</protein>
<gene>
    <name evidence="3" type="ORF">Q7X28_01485</name>
</gene>
<proteinExistence type="predicted"/>
<name>A0AA90NLC1_9ACTN</name>
<dbReference type="EMBL" id="JAUTIX010000001">
    <property type="protein sequence ID" value="MDP0396589.1"/>
    <property type="molecule type" value="Genomic_DNA"/>
</dbReference>
<dbReference type="Proteomes" id="UP001178281">
    <property type="component" value="Unassembled WGS sequence"/>
</dbReference>
<dbReference type="CDD" id="cd02972">
    <property type="entry name" value="DsbA_family"/>
    <property type="match status" value="1"/>
</dbReference>